<feature type="domain" description="Phage tail-like C-terminal" evidence="2">
    <location>
        <begin position="141"/>
        <end position="262"/>
    </location>
</feature>
<evidence type="ECO:0000313" key="3">
    <source>
        <dbReference type="EMBL" id="RHL71218.1"/>
    </source>
</evidence>
<protein>
    <recommendedName>
        <fullName evidence="5">Phage tail protein</fullName>
    </recommendedName>
</protein>
<feature type="domain" description="DUF6558" evidence="1">
    <location>
        <begin position="1"/>
        <end position="139"/>
    </location>
</feature>
<comment type="caution">
    <text evidence="3">The sequence shown here is derived from an EMBL/GenBank/DDBJ whole genome shotgun (WGS) entry which is preliminary data.</text>
</comment>
<dbReference type="Pfam" id="PF20753">
    <property type="entry name" value="DUF6558_C"/>
    <property type="match status" value="1"/>
</dbReference>
<dbReference type="Pfam" id="PF20195">
    <property type="entry name" value="DUF6558"/>
    <property type="match status" value="1"/>
</dbReference>
<evidence type="ECO:0000259" key="1">
    <source>
        <dbReference type="Pfam" id="PF20195"/>
    </source>
</evidence>
<sequence>MFLKNFEYAGKRLTDFNCMLCTFDSPGLETVSIGTDILFTSIKNRNSSISKQISADYGEDPYSDVLYICKSNCDNSNNSYFSQQEQREIIKWLNRPEYYKFKPIYEVDSDLYYMGSFNLKAEKYGDNVIGFELTFTANAPFGFAEKNILPFSVGNSNSTISLNSDSDDITKPIYPTVTITCKQAGTLTITNKRDNSQTILKNLSLNEVITLDGEHGISSTSLGSHITFPNDFNYEFPKIITTYDNDINEYLISAPCEISIDYKPIRKVGI</sequence>
<dbReference type="RefSeq" id="WP_118369952.1">
    <property type="nucleotide sequence ID" value="NZ_QROY01000002.1"/>
</dbReference>
<gene>
    <name evidence="3" type="ORF">DW007_03480</name>
</gene>
<evidence type="ECO:0000259" key="2">
    <source>
        <dbReference type="Pfam" id="PF20753"/>
    </source>
</evidence>
<reference evidence="3 4" key="1">
    <citation type="submission" date="2018-08" db="EMBL/GenBank/DDBJ databases">
        <title>A genome reference for cultivated species of the human gut microbiota.</title>
        <authorList>
            <person name="Zou Y."/>
            <person name="Xue W."/>
            <person name="Luo G."/>
        </authorList>
    </citation>
    <scope>NUCLEOTIDE SEQUENCE [LARGE SCALE GENOMIC DNA]</scope>
    <source>
        <strain evidence="3 4">AF36-7BH</strain>
    </source>
</reference>
<dbReference type="AlphaFoldDB" id="A0A415MES9"/>
<name>A0A415MES9_9FIRM</name>
<accession>A0A415MES9</accession>
<dbReference type="Proteomes" id="UP000285201">
    <property type="component" value="Unassembled WGS sequence"/>
</dbReference>
<dbReference type="EMBL" id="QROY01000002">
    <property type="protein sequence ID" value="RHL71218.1"/>
    <property type="molecule type" value="Genomic_DNA"/>
</dbReference>
<organism evidence="3 4">
    <name type="scientific">Lachnospira eligens</name>
    <dbReference type="NCBI Taxonomy" id="39485"/>
    <lineage>
        <taxon>Bacteria</taxon>
        <taxon>Bacillati</taxon>
        <taxon>Bacillota</taxon>
        <taxon>Clostridia</taxon>
        <taxon>Lachnospirales</taxon>
        <taxon>Lachnospiraceae</taxon>
        <taxon>Lachnospira</taxon>
    </lineage>
</organism>
<dbReference type="InterPro" id="IPR048276">
    <property type="entry name" value="Phage_tail-like_C"/>
</dbReference>
<dbReference type="InterPro" id="IPR046688">
    <property type="entry name" value="DUF6558_N"/>
</dbReference>
<proteinExistence type="predicted"/>
<evidence type="ECO:0000313" key="4">
    <source>
        <dbReference type="Proteomes" id="UP000285201"/>
    </source>
</evidence>
<evidence type="ECO:0008006" key="5">
    <source>
        <dbReference type="Google" id="ProtNLM"/>
    </source>
</evidence>